<accession>A0ABY0IIB3</accession>
<dbReference type="EMBL" id="QDKL01000001">
    <property type="protein sequence ID" value="RZF22205.1"/>
    <property type="molecule type" value="Genomic_DNA"/>
</dbReference>
<evidence type="ECO:0000313" key="2">
    <source>
        <dbReference type="Proteomes" id="UP000443582"/>
    </source>
</evidence>
<name>A0ABY0IIB3_9BACT</name>
<protein>
    <submittedName>
        <fullName evidence="1">Uncharacterized protein</fullName>
    </submittedName>
</protein>
<organism evidence="1 2">
    <name type="scientific">Halobacteriovorax vibrionivorans</name>
    <dbReference type="NCBI Taxonomy" id="2152716"/>
    <lineage>
        <taxon>Bacteria</taxon>
        <taxon>Pseudomonadati</taxon>
        <taxon>Bdellovibrionota</taxon>
        <taxon>Bacteriovoracia</taxon>
        <taxon>Bacteriovoracales</taxon>
        <taxon>Halobacteriovoraceae</taxon>
        <taxon>Halobacteriovorax</taxon>
    </lineage>
</organism>
<sequence>MKSLILTSVLCSGVCHATPVNKVVKVMDGNLSTCSSKQDVFRNKLQSYRVKSYKAKQQSGSVELTINIQMLECKETDKGFAFKEKNIFDLFSYRTFRNEEVSVITKSANLHFYKDGSYKSLSKVAIKDYSKESSITVNFDIQDLLTKEELRKYLDGQAVTTSFDFNLNRKVEISNDEISDEYNQSYGGFRIFLEVK</sequence>
<comment type="caution">
    <text evidence="1">The sequence shown here is derived from an EMBL/GenBank/DDBJ whole genome shotgun (WGS) entry which is preliminary data.</text>
</comment>
<dbReference type="RefSeq" id="WP_114705149.1">
    <property type="nucleotide sequence ID" value="NZ_QDKL01000001.1"/>
</dbReference>
<dbReference type="Proteomes" id="UP000443582">
    <property type="component" value="Unassembled WGS sequence"/>
</dbReference>
<evidence type="ECO:0000313" key="1">
    <source>
        <dbReference type="EMBL" id="RZF22205.1"/>
    </source>
</evidence>
<proteinExistence type="predicted"/>
<keyword evidence="2" id="KW-1185">Reference proteome</keyword>
<gene>
    <name evidence="1" type="ORF">DAY19_00115</name>
</gene>
<reference evidence="2" key="1">
    <citation type="journal article" date="2019" name="Int. J. Syst. Evol. Microbiol.">
        <title>Halobacteriovorax valvorus sp. nov., a novel prokaryotic predator isolated from coastal seawater of China.</title>
        <authorList>
            <person name="Chen M.-X."/>
        </authorList>
    </citation>
    <scope>NUCLEOTIDE SEQUENCE [LARGE SCALE GENOMIC DNA]</scope>
    <source>
        <strain evidence="2">BL9</strain>
    </source>
</reference>